<keyword evidence="3" id="KW-1185">Reference proteome</keyword>
<dbReference type="Gene3D" id="3.90.660.10">
    <property type="match status" value="1"/>
</dbReference>
<dbReference type="InterPro" id="IPR002937">
    <property type="entry name" value="Amino_oxidase"/>
</dbReference>
<dbReference type="SUPFAM" id="SSF51905">
    <property type="entry name" value="FAD/NAD(P)-binding domain"/>
    <property type="match status" value="1"/>
</dbReference>
<evidence type="ECO:0000259" key="1">
    <source>
        <dbReference type="Pfam" id="PF01593"/>
    </source>
</evidence>
<dbReference type="Gene3D" id="1.20.1440.240">
    <property type="match status" value="1"/>
</dbReference>
<proteinExistence type="predicted"/>
<sequence length="230" mass="26523">MILDDLAIPNLTYDIVEASSRIGGRVYTHRFSQEKHDYYDVGAMRYPDIPIMQRAFDLFERIAVPQIPYLMRGTNCPQLFNDWLYRSEIKDPFGVSQKNGGDVPSQVVGNEDKILRRAVQPYQEMLQTNFEKGFNSLMRLDDYSTREYLLQGGLEPWKIEPYNFHAVEWMETQSTSTNYFYQSFSENVIDSLSFHSLVSDLKWVCIDGGSSLITDTMAKETNGGGRNFAM</sequence>
<dbReference type="OrthoDB" id="7777654at2759"/>
<gene>
    <name evidence="2" type="ORF">CDD81_3690</name>
</gene>
<dbReference type="Gene3D" id="3.50.50.60">
    <property type="entry name" value="FAD/NAD(P)-binding domain"/>
    <property type="match status" value="1"/>
</dbReference>
<comment type="caution">
    <text evidence="2">The sequence shown here is derived from an EMBL/GenBank/DDBJ whole genome shotgun (WGS) entry which is preliminary data.</text>
</comment>
<feature type="domain" description="Amine oxidase" evidence="1">
    <location>
        <begin position="12"/>
        <end position="74"/>
    </location>
</feature>
<dbReference type="Proteomes" id="UP000226192">
    <property type="component" value="Unassembled WGS sequence"/>
</dbReference>
<dbReference type="InterPro" id="IPR036188">
    <property type="entry name" value="FAD/NAD-bd_sf"/>
</dbReference>
<dbReference type="STRING" id="1399860.A0A2C5XPF0"/>
<evidence type="ECO:0000313" key="3">
    <source>
        <dbReference type="Proteomes" id="UP000226192"/>
    </source>
</evidence>
<accession>A0A2C5XPF0</accession>
<dbReference type="Pfam" id="PF01593">
    <property type="entry name" value="Amino_oxidase"/>
    <property type="match status" value="1"/>
</dbReference>
<dbReference type="GO" id="GO:0016491">
    <property type="term" value="F:oxidoreductase activity"/>
    <property type="evidence" value="ECO:0007669"/>
    <property type="project" value="InterPro"/>
</dbReference>
<dbReference type="AlphaFoldDB" id="A0A2C5XPF0"/>
<protein>
    <recommendedName>
        <fullName evidence="1">Amine oxidase domain-containing protein</fullName>
    </recommendedName>
</protein>
<name>A0A2C5XPF0_9HYPO</name>
<reference evidence="2 3" key="1">
    <citation type="submission" date="2017-06" db="EMBL/GenBank/DDBJ databases">
        <title>Ant-infecting Ophiocordyceps genomes reveal a high diversity of potential behavioral manipulation genes and a possible major role for enterotoxins.</title>
        <authorList>
            <person name="De Bekker C."/>
            <person name="Evans H.C."/>
            <person name="Brachmann A."/>
            <person name="Hughes D.P."/>
        </authorList>
    </citation>
    <scope>NUCLEOTIDE SEQUENCE [LARGE SCALE GENOMIC DNA]</scope>
    <source>
        <strain evidence="2 3">Map64</strain>
    </source>
</reference>
<organism evidence="2 3">
    <name type="scientific">Ophiocordyceps australis</name>
    <dbReference type="NCBI Taxonomy" id="1399860"/>
    <lineage>
        <taxon>Eukaryota</taxon>
        <taxon>Fungi</taxon>
        <taxon>Dikarya</taxon>
        <taxon>Ascomycota</taxon>
        <taxon>Pezizomycotina</taxon>
        <taxon>Sordariomycetes</taxon>
        <taxon>Hypocreomycetidae</taxon>
        <taxon>Hypocreales</taxon>
        <taxon>Ophiocordycipitaceae</taxon>
        <taxon>Ophiocordyceps</taxon>
    </lineage>
</organism>
<evidence type="ECO:0000313" key="2">
    <source>
        <dbReference type="EMBL" id="PHH59145.1"/>
    </source>
</evidence>
<dbReference type="EMBL" id="NJET01000235">
    <property type="protein sequence ID" value="PHH59145.1"/>
    <property type="molecule type" value="Genomic_DNA"/>
</dbReference>